<feature type="chain" id="PRO_5032960429" evidence="1">
    <location>
        <begin position="25"/>
        <end position="114"/>
    </location>
</feature>
<gene>
    <name evidence="2" type="ORF">OXX778_LOCUS3962</name>
</gene>
<name>A0A813PK06_9BILA</name>
<dbReference type="EMBL" id="CAJNOC010000372">
    <property type="protein sequence ID" value="CAF0751883.1"/>
    <property type="molecule type" value="Genomic_DNA"/>
</dbReference>
<comment type="caution">
    <text evidence="2">The sequence shown here is derived from an EMBL/GenBank/DDBJ whole genome shotgun (WGS) entry which is preliminary data.</text>
</comment>
<organism evidence="2 3">
    <name type="scientific">Brachionus calyciflorus</name>
    <dbReference type="NCBI Taxonomy" id="104777"/>
    <lineage>
        <taxon>Eukaryota</taxon>
        <taxon>Metazoa</taxon>
        <taxon>Spiralia</taxon>
        <taxon>Gnathifera</taxon>
        <taxon>Rotifera</taxon>
        <taxon>Eurotatoria</taxon>
        <taxon>Monogononta</taxon>
        <taxon>Pseudotrocha</taxon>
        <taxon>Ploima</taxon>
        <taxon>Brachionidae</taxon>
        <taxon>Brachionus</taxon>
    </lineage>
</organism>
<evidence type="ECO:0000256" key="1">
    <source>
        <dbReference type="SAM" id="SignalP"/>
    </source>
</evidence>
<sequence>MVSSNIKIVYLAFVVVALFAMVQSYESNSDFLKSIKRGIILRCQGNPVSCYGKRSLTEDPLSSAIIDGDIETASQEKQEMAYEKYAENLIKNCRMGVNKDCNRVLKIMLMNNPN</sequence>
<protein>
    <submittedName>
        <fullName evidence="2">Uncharacterized protein</fullName>
    </submittedName>
</protein>
<proteinExistence type="predicted"/>
<dbReference type="Proteomes" id="UP000663879">
    <property type="component" value="Unassembled WGS sequence"/>
</dbReference>
<reference evidence="2" key="1">
    <citation type="submission" date="2021-02" db="EMBL/GenBank/DDBJ databases">
        <authorList>
            <person name="Nowell W R."/>
        </authorList>
    </citation>
    <scope>NUCLEOTIDE SEQUENCE</scope>
    <source>
        <strain evidence="2">Ploen Becks lab</strain>
    </source>
</reference>
<dbReference type="OrthoDB" id="10443570at2759"/>
<evidence type="ECO:0000313" key="3">
    <source>
        <dbReference type="Proteomes" id="UP000663879"/>
    </source>
</evidence>
<feature type="signal peptide" evidence="1">
    <location>
        <begin position="1"/>
        <end position="24"/>
    </location>
</feature>
<evidence type="ECO:0000313" key="2">
    <source>
        <dbReference type="EMBL" id="CAF0751883.1"/>
    </source>
</evidence>
<keyword evidence="3" id="KW-1185">Reference proteome</keyword>
<keyword evidence="1" id="KW-0732">Signal</keyword>
<accession>A0A813PK06</accession>
<dbReference type="AlphaFoldDB" id="A0A813PK06"/>